<comment type="similarity">
    <text evidence="2">Belongs to the EccB family.</text>
</comment>
<name>A0A5Q0GYY3_SACSY</name>
<keyword evidence="8 10" id="KW-1133">Transmembrane helix</keyword>
<dbReference type="GO" id="GO:0005524">
    <property type="term" value="F:ATP binding"/>
    <property type="evidence" value="ECO:0007669"/>
    <property type="project" value="UniProtKB-KW"/>
</dbReference>
<evidence type="ECO:0000313" key="11">
    <source>
        <dbReference type="EMBL" id="QFZ18582.1"/>
    </source>
</evidence>
<evidence type="ECO:0000256" key="8">
    <source>
        <dbReference type="ARBA" id="ARBA00022989"/>
    </source>
</evidence>
<keyword evidence="3" id="KW-1003">Cell membrane</keyword>
<accession>A0A5Q0GYY3</accession>
<dbReference type="OrthoDB" id="3847604at2"/>
<dbReference type="Pfam" id="PF05108">
    <property type="entry name" value="T7SS_ESX1_EccB"/>
    <property type="match status" value="1"/>
</dbReference>
<dbReference type="RefSeq" id="WP_033435322.1">
    <property type="nucleotide sequence ID" value="NZ_CP034550.1"/>
</dbReference>
<keyword evidence="7" id="KW-0067">ATP-binding</keyword>
<evidence type="ECO:0000256" key="10">
    <source>
        <dbReference type="SAM" id="Phobius"/>
    </source>
</evidence>
<dbReference type="PANTHER" id="PTHR40765">
    <property type="entry name" value="ESX-2 SECRETION SYSTEM ATPASE ECCB2"/>
    <property type="match status" value="1"/>
</dbReference>
<evidence type="ECO:0000256" key="7">
    <source>
        <dbReference type="ARBA" id="ARBA00022840"/>
    </source>
</evidence>
<keyword evidence="6" id="KW-0378">Hydrolase</keyword>
<dbReference type="PANTHER" id="PTHR40765:SF2">
    <property type="entry name" value="ESX-2 SECRETION SYSTEM ATPASE ECCB2"/>
    <property type="match status" value="1"/>
</dbReference>
<protein>
    <submittedName>
        <fullName evidence="11">Type VII secretion protein EccB</fullName>
    </submittedName>
</protein>
<keyword evidence="12" id="KW-1185">Reference proteome</keyword>
<dbReference type="GO" id="GO:0005886">
    <property type="term" value="C:plasma membrane"/>
    <property type="evidence" value="ECO:0007669"/>
    <property type="project" value="UniProtKB-SubCell"/>
</dbReference>
<dbReference type="KEGG" id="ssyi:EKG83_14925"/>
<gene>
    <name evidence="11" type="primary">eccB</name>
    <name evidence="11" type="ORF">EKG83_14925</name>
</gene>
<dbReference type="GO" id="GO:0005576">
    <property type="term" value="C:extracellular region"/>
    <property type="evidence" value="ECO:0007669"/>
    <property type="project" value="TreeGrafter"/>
</dbReference>
<evidence type="ECO:0000256" key="5">
    <source>
        <dbReference type="ARBA" id="ARBA00022741"/>
    </source>
</evidence>
<evidence type="ECO:0000256" key="9">
    <source>
        <dbReference type="ARBA" id="ARBA00023136"/>
    </source>
</evidence>
<dbReference type="GO" id="GO:0016787">
    <property type="term" value="F:hydrolase activity"/>
    <property type="evidence" value="ECO:0007669"/>
    <property type="project" value="UniProtKB-KW"/>
</dbReference>
<dbReference type="Proteomes" id="UP000325787">
    <property type="component" value="Chromosome"/>
</dbReference>
<dbReference type="Gene3D" id="3.30.2390.20">
    <property type="entry name" value="Type VII secretion system EccB, repeat 1 domain"/>
    <property type="match status" value="1"/>
</dbReference>
<reference evidence="12" key="1">
    <citation type="journal article" date="2021" name="Curr. Microbiol.">
        <title>Complete genome of nocamycin-producing strain Saccharothrix syringae NRRL B-16468 reveals the biosynthetic potential for secondary metabolites.</title>
        <authorList>
            <person name="Mo X."/>
            <person name="Yang S."/>
        </authorList>
    </citation>
    <scope>NUCLEOTIDE SEQUENCE [LARGE SCALE GENOMIC DNA]</scope>
    <source>
        <strain evidence="12">ATCC 51364 / DSM 43886 / JCM 6844 / KCTC 9398 / NBRC 14523 / NRRL B-16468 / INA 2240</strain>
    </source>
</reference>
<dbReference type="InterPro" id="IPR007795">
    <property type="entry name" value="T7SS_EccB"/>
</dbReference>
<evidence type="ECO:0000256" key="3">
    <source>
        <dbReference type="ARBA" id="ARBA00022475"/>
    </source>
</evidence>
<evidence type="ECO:0000256" key="4">
    <source>
        <dbReference type="ARBA" id="ARBA00022692"/>
    </source>
</evidence>
<keyword evidence="4 10" id="KW-0812">Transmembrane</keyword>
<organism evidence="11 12">
    <name type="scientific">Saccharothrix syringae</name>
    <name type="common">Nocardiopsis syringae</name>
    <dbReference type="NCBI Taxonomy" id="103733"/>
    <lineage>
        <taxon>Bacteria</taxon>
        <taxon>Bacillati</taxon>
        <taxon>Actinomycetota</taxon>
        <taxon>Actinomycetes</taxon>
        <taxon>Pseudonocardiales</taxon>
        <taxon>Pseudonocardiaceae</taxon>
        <taxon>Saccharothrix</taxon>
    </lineage>
</organism>
<evidence type="ECO:0000256" key="2">
    <source>
        <dbReference type="ARBA" id="ARBA00008149"/>
    </source>
</evidence>
<feature type="transmembrane region" description="Helical" evidence="10">
    <location>
        <begin position="37"/>
        <end position="61"/>
    </location>
</feature>
<dbReference type="InterPro" id="IPR042485">
    <property type="entry name" value="T7SS_EccB_R3"/>
</dbReference>
<keyword evidence="5" id="KW-0547">Nucleotide-binding</keyword>
<dbReference type="AlphaFoldDB" id="A0A5Q0GYY3"/>
<dbReference type="InterPro" id="IPR044857">
    <property type="entry name" value="T7SS_EccB_R1"/>
</dbReference>
<dbReference type="EMBL" id="CP034550">
    <property type="protein sequence ID" value="QFZ18582.1"/>
    <property type="molecule type" value="Genomic_DNA"/>
</dbReference>
<comment type="subcellular location">
    <subcellularLocation>
        <location evidence="1">Cell membrane</location>
        <topology evidence="1">Single-pass membrane protein</topology>
    </subcellularLocation>
</comment>
<sequence length="451" mass="45791">MQTQRDHLHAYQTMVGRMSSALLLGDTSHGEPPARRALFGLVMGVVLALLIAVGFGVYGLIKPGGSQAWKKPGAILVEEETGATYVHRGGVLVPVLNQASALLLVGGGAHVETIKRASLAGLDRGPEVGIVGAPEAVPDRGSLVTGPWLLCLAASGGGMGVDLVPGAGTVRAGADRHLWVAAADGTQYVVWDDRKHRLADETVPVALGLGAGPPVTAPTAWLDALPDGPEVGAARVDGDGKAGPRVADAPHRVGDLFEHDTSSGPQHFVLRADGLAPLSRTESALVQAKLGRAATRLDTAALAAAPRSADDSLVSRLPDLATTKALVEAGGPDRALCLEQRPSGARVLSELVTADPGHRPAEATADRAATRLGPASGVLAAAVPVADGRKPLRYLITDQGVKYPLADDESVAALGYGGVTPVPVGTAVLAAVPTGPVLARSAVAVVQKGGS</sequence>
<dbReference type="NCBIfam" id="TIGR03919">
    <property type="entry name" value="T7SS_EccB"/>
    <property type="match status" value="1"/>
</dbReference>
<evidence type="ECO:0000313" key="12">
    <source>
        <dbReference type="Proteomes" id="UP000325787"/>
    </source>
</evidence>
<keyword evidence="9 10" id="KW-0472">Membrane</keyword>
<proteinExistence type="inferred from homology"/>
<evidence type="ECO:0000256" key="1">
    <source>
        <dbReference type="ARBA" id="ARBA00004162"/>
    </source>
</evidence>
<evidence type="ECO:0000256" key="6">
    <source>
        <dbReference type="ARBA" id="ARBA00022801"/>
    </source>
</evidence>
<dbReference type="Gene3D" id="2.40.50.910">
    <property type="entry name" value="Type VII secretion system EccB, repeat 3 domain"/>
    <property type="match status" value="1"/>
</dbReference>